<proteinExistence type="predicted"/>
<evidence type="ECO:0000256" key="1">
    <source>
        <dbReference type="SAM" id="MobiDB-lite"/>
    </source>
</evidence>
<dbReference type="InterPro" id="IPR013324">
    <property type="entry name" value="RNA_pol_sigma_r3/r4-like"/>
</dbReference>
<reference evidence="2" key="1">
    <citation type="journal article" date="2015" name="Nature">
        <title>Complex archaea that bridge the gap between prokaryotes and eukaryotes.</title>
        <authorList>
            <person name="Spang A."/>
            <person name="Saw J.H."/>
            <person name="Jorgensen S.L."/>
            <person name="Zaremba-Niedzwiedzka K."/>
            <person name="Martijn J."/>
            <person name="Lind A.E."/>
            <person name="van Eijk R."/>
            <person name="Schleper C."/>
            <person name="Guy L."/>
            <person name="Ettema T.J."/>
        </authorList>
    </citation>
    <scope>NUCLEOTIDE SEQUENCE</scope>
</reference>
<dbReference type="Gene3D" id="1.20.140.160">
    <property type="match status" value="1"/>
</dbReference>
<sequence>MRNTDKEVSSSLSGTERKRKEPSKDEVDKMYGIANRLANSFYTKYFLTYLDKQDFVQEAMLGWLQGRPMLYAMMDAFRKAAPLARSQIGKLAIPRLTLLTWGIKDPNAGEETIIKAVLLSQLREVISEKMDEVTQDVMNRYFFKDGSETLKEIGKSHGVTGSNIYLKKRKALKKLEEVCNNVSKT</sequence>
<evidence type="ECO:0000313" key="2">
    <source>
        <dbReference type="EMBL" id="KKM91373.1"/>
    </source>
</evidence>
<dbReference type="SUPFAM" id="SSF88659">
    <property type="entry name" value="Sigma3 and sigma4 domains of RNA polymerase sigma factors"/>
    <property type="match status" value="1"/>
</dbReference>
<dbReference type="EMBL" id="LAZR01006542">
    <property type="protein sequence ID" value="KKM91373.1"/>
    <property type="molecule type" value="Genomic_DNA"/>
</dbReference>
<accession>A0A0F9LD39</accession>
<name>A0A0F9LD39_9ZZZZ</name>
<organism evidence="2">
    <name type="scientific">marine sediment metagenome</name>
    <dbReference type="NCBI Taxonomy" id="412755"/>
    <lineage>
        <taxon>unclassified sequences</taxon>
        <taxon>metagenomes</taxon>
        <taxon>ecological metagenomes</taxon>
    </lineage>
</organism>
<feature type="compositionally biased region" description="Basic and acidic residues" evidence="1">
    <location>
        <begin position="15"/>
        <end position="25"/>
    </location>
</feature>
<protein>
    <submittedName>
        <fullName evidence="2">Uncharacterized protein</fullName>
    </submittedName>
</protein>
<comment type="caution">
    <text evidence="2">The sequence shown here is derived from an EMBL/GenBank/DDBJ whole genome shotgun (WGS) entry which is preliminary data.</text>
</comment>
<gene>
    <name evidence="2" type="ORF">LCGC14_1229150</name>
</gene>
<dbReference type="AlphaFoldDB" id="A0A0F9LD39"/>
<feature type="region of interest" description="Disordered" evidence="1">
    <location>
        <begin position="1"/>
        <end position="25"/>
    </location>
</feature>